<dbReference type="HOGENOM" id="CLU_3088887_0_0_1"/>
<evidence type="ECO:0000313" key="2">
    <source>
        <dbReference type="Proteomes" id="UP000054485"/>
    </source>
</evidence>
<name>A0A0C9ZCI1_9AGAM</name>
<protein>
    <submittedName>
        <fullName evidence="1">Uncharacterized protein</fullName>
    </submittedName>
</protein>
<accession>A0A0C9ZCI1</accession>
<evidence type="ECO:0000313" key="1">
    <source>
        <dbReference type="EMBL" id="KIK35250.1"/>
    </source>
</evidence>
<proteinExistence type="predicted"/>
<reference evidence="1 2" key="1">
    <citation type="submission" date="2014-04" db="EMBL/GenBank/DDBJ databases">
        <authorList>
            <consortium name="DOE Joint Genome Institute"/>
            <person name="Kuo A."/>
            <person name="Ruytinx J."/>
            <person name="Rineau F."/>
            <person name="Colpaert J."/>
            <person name="Kohler A."/>
            <person name="Nagy L.G."/>
            <person name="Floudas D."/>
            <person name="Copeland A."/>
            <person name="Barry K.W."/>
            <person name="Cichocki N."/>
            <person name="Veneault-Fourrey C."/>
            <person name="LaButti K."/>
            <person name="Lindquist E.A."/>
            <person name="Lipzen A."/>
            <person name="Lundell T."/>
            <person name="Morin E."/>
            <person name="Murat C."/>
            <person name="Sun H."/>
            <person name="Tunlid A."/>
            <person name="Henrissat B."/>
            <person name="Grigoriev I.V."/>
            <person name="Hibbett D.S."/>
            <person name="Martin F."/>
            <person name="Nordberg H.P."/>
            <person name="Cantor M.N."/>
            <person name="Hua S.X."/>
        </authorList>
    </citation>
    <scope>NUCLEOTIDE SEQUENCE [LARGE SCALE GENOMIC DNA]</scope>
    <source>
        <strain evidence="1 2">UH-Slu-Lm8-n1</strain>
    </source>
</reference>
<organism evidence="1 2">
    <name type="scientific">Suillus luteus UH-Slu-Lm8-n1</name>
    <dbReference type="NCBI Taxonomy" id="930992"/>
    <lineage>
        <taxon>Eukaryota</taxon>
        <taxon>Fungi</taxon>
        <taxon>Dikarya</taxon>
        <taxon>Basidiomycota</taxon>
        <taxon>Agaricomycotina</taxon>
        <taxon>Agaricomycetes</taxon>
        <taxon>Agaricomycetidae</taxon>
        <taxon>Boletales</taxon>
        <taxon>Suillineae</taxon>
        <taxon>Suillaceae</taxon>
        <taxon>Suillus</taxon>
    </lineage>
</organism>
<sequence>MVGSSHSLQEIDRSAASVIAVYNRREVSMHTSHQIMLGYTRTLSINIHSQNA</sequence>
<reference evidence="2" key="2">
    <citation type="submission" date="2015-01" db="EMBL/GenBank/DDBJ databases">
        <title>Evolutionary Origins and Diversification of the Mycorrhizal Mutualists.</title>
        <authorList>
            <consortium name="DOE Joint Genome Institute"/>
            <consortium name="Mycorrhizal Genomics Consortium"/>
            <person name="Kohler A."/>
            <person name="Kuo A."/>
            <person name="Nagy L.G."/>
            <person name="Floudas D."/>
            <person name="Copeland A."/>
            <person name="Barry K.W."/>
            <person name="Cichocki N."/>
            <person name="Veneault-Fourrey C."/>
            <person name="LaButti K."/>
            <person name="Lindquist E.A."/>
            <person name="Lipzen A."/>
            <person name="Lundell T."/>
            <person name="Morin E."/>
            <person name="Murat C."/>
            <person name="Riley R."/>
            <person name="Ohm R."/>
            <person name="Sun H."/>
            <person name="Tunlid A."/>
            <person name="Henrissat B."/>
            <person name="Grigoriev I.V."/>
            <person name="Hibbett D.S."/>
            <person name="Martin F."/>
        </authorList>
    </citation>
    <scope>NUCLEOTIDE SEQUENCE [LARGE SCALE GENOMIC DNA]</scope>
    <source>
        <strain evidence="2">UH-Slu-Lm8-n1</strain>
    </source>
</reference>
<keyword evidence="2" id="KW-1185">Reference proteome</keyword>
<dbReference type="InParanoid" id="A0A0C9ZCI1"/>
<dbReference type="EMBL" id="KN835645">
    <property type="protein sequence ID" value="KIK35250.1"/>
    <property type="molecule type" value="Genomic_DNA"/>
</dbReference>
<gene>
    <name evidence="1" type="ORF">CY34DRAFT_812303</name>
</gene>
<dbReference type="Proteomes" id="UP000054485">
    <property type="component" value="Unassembled WGS sequence"/>
</dbReference>
<dbReference type="AlphaFoldDB" id="A0A0C9ZCI1"/>